<evidence type="ECO:0000256" key="1">
    <source>
        <dbReference type="ARBA" id="ARBA00023015"/>
    </source>
</evidence>
<keyword evidence="3" id="KW-0804">Transcription</keyword>
<dbReference type="Gene3D" id="1.20.120.530">
    <property type="entry name" value="GntR ligand-binding domain-like"/>
    <property type="match status" value="1"/>
</dbReference>
<evidence type="ECO:0000256" key="2">
    <source>
        <dbReference type="ARBA" id="ARBA00023125"/>
    </source>
</evidence>
<dbReference type="SUPFAM" id="SSF48008">
    <property type="entry name" value="GntR ligand-binding domain-like"/>
    <property type="match status" value="1"/>
</dbReference>
<dbReference type="InterPro" id="IPR036390">
    <property type="entry name" value="WH_DNA-bd_sf"/>
</dbReference>
<proteinExistence type="predicted"/>
<dbReference type="GO" id="GO:0003700">
    <property type="term" value="F:DNA-binding transcription factor activity"/>
    <property type="evidence" value="ECO:0007669"/>
    <property type="project" value="InterPro"/>
</dbReference>
<name>A0A1H3G9G6_9BURK</name>
<evidence type="ECO:0000256" key="3">
    <source>
        <dbReference type="ARBA" id="ARBA00023163"/>
    </source>
</evidence>
<dbReference type="EMBL" id="CP065748">
    <property type="protein sequence ID" value="QPS81270.1"/>
    <property type="molecule type" value="Genomic_DNA"/>
</dbReference>
<dbReference type="InterPro" id="IPR036388">
    <property type="entry name" value="WH-like_DNA-bd_sf"/>
</dbReference>
<keyword evidence="2" id="KW-0238">DNA-binding</keyword>
<evidence type="ECO:0000313" key="8">
    <source>
        <dbReference type="Proteomes" id="UP000595064"/>
    </source>
</evidence>
<dbReference type="EMBL" id="FNPE01000002">
    <property type="protein sequence ID" value="SDX99697.1"/>
    <property type="molecule type" value="Genomic_DNA"/>
</dbReference>
<keyword evidence="1" id="KW-0805">Transcription regulation</keyword>
<dbReference type="InterPro" id="IPR008920">
    <property type="entry name" value="TF_FadR/GntR_C"/>
</dbReference>
<dbReference type="Pfam" id="PF07729">
    <property type="entry name" value="FCD"/>
    <property type="match status" value="1"/>
</dbReference>
<dbReference type="PANTHER" id="PTHR43537:SF51">
    <property type="entry name" value="HTH-TYPE TRANSCRIPTIONAL REGULATOR LGOR-RELATED"/>
    <property type="match status" value="1"/>
</dbReference>
<reference evidence="6 7" key="1">
    <citation type="submission" date="2016-10" db="EMBL/GenBank/DDBJ databases">
        <authorList>
            <person name="de Groot N.N."/>
        </authorList>
    </citation>
    <scope>NUCLEOTIDE SEQUENCE [LARGE SCALE GENOMIC DNA]</scope>
    <source>
        <strain evidence="6 7">LMG 24775</strain>
    </source>
</reference>
<keyword evidence="8" id="KW-1185">Reference proteome</keyword>
<dbReference type="InterPro" id="IPR011711">
    <property type="entry name" value="GntR_C"/>
</dbReference>
<organism evidence="6 7">
    <name type="scientific">Delftia lacustris</name>
    <dbReference type="NCBI Taxonomy" id="558537"/>
    <lineage>
        <taxon>Bacteria</taxon>
        <taxon>Pseudomonadati</taxon>
        <taxon>Pseudomonadota</taxon>
        <taxon>Betaproteobacteria</taxon>
        <taxon>Burkholderiales</taxon>
        <taxon>Comamonadaceae</taxon>
        <taxon>Delftia</taxon>
    </lineage>
</organism>
<gene>
    <name evidence="5" type="ORF">I6G47_30660</name>
    <name evidence="6" type="ORF">SAMN05421547_102120</name>
</gene>
<dbReference type="Pfam" id="PF00392">
    <property type="entry name" value="GntR"/>
    <property type="match status" value="1"/>
</dbReference>
<dbReference type="GO" id="GO:0003677">
    <property type="term" value="F:DNA binding"/>
    <property type="evidence" value="ECO:0007669"/>
    <property type="project" value="UniProtKB-KW"/>
</dbReference>
<keyword evidence="6" id="KW-0670">Pyruvate</keyword>
<dbReference type="Proteomes" id="UP000183417">
    <property type="component" value="Unassembled WGS sequence"/>
</dbReference>
<evidence type="ECO:0000313" key="5">
    <source>
        <dbReference type="EMBL" id="QPS81270.1"/>
    </source>
</evidence>
<dbReference type="SUPFAM" id="SSF46785">
    <property type="entry name" value="Winged helix' DNA-binding domain"/>
    <property type="match status" value="1"/>
</dbReference>
<dbReference type="RefSeq" id="WP_016447613.1">
    <property type="nucleotide sequence ID" value="NZ_AP025556.1"/>
</dbReference>
<dbReference type="GeneID" id="94690932"/>
<evidence type="ECO:0000259" key="4">
    <source>
        <dbReference type="PROSITE" id="PS50949"/>
    </source>
</evidence>
<dbReference type="Proteomes" id="UP000595064">
    <property type="component" value="Chromosome"/>
</dbReference>
<dbReference type="PRINTS" id="PR00035">
    <property type="entry name" value="HTHGNTR"/>
</dbReference>
<dbReference type="KEGG" id="dla:I6G47_30660"/>
<reference evidence="5 8" key="2">
    <citation type="submission" date="2020-12" db="EMBL/GenBank/DDBJ databases">
        <title>FDA dAtabase for Regulatory Grade micrObial Sequences (FDA-ARGOS): Supporting development and validation of Infectious Disease Dx tests.</title>
        <authorList>
            <person name="Sproer C."/>
            <person name="Gronow S."/>
            <person name="Severitt S."/>
            <person name="Schroder I."/>
            <person name="Tallon L."/>
            <person name="Sadzewicz L."/>
            <person name="Zhao X."/>
            <person name="Boylan J."/>
            <person name="Ott S."/>
            <person name="Bowen H."/>
            <person name="Vavikolanu K."/>
            <person name="Mehta A."/>
            <person name="Aluvathingal J."/>
            <person name="Nadendla S."/>
            <person name="Lowell S."/>
            <person name="Myers T."/>
            <person name="Yan Y."/>
            <person name="Sichtig H."/>
        </authorList>
    </citation>
    <scope>NUCLEOTIDE SEQUENCE [LARGE SCALE GENOMIC DNA]</scope>
    <source>
        <strain evidence="5 8">FDAARGOS_890</strain>
    </source>
</reference>
<dbReference type="SMART" id="SM00345">
    <property type="entry name" value="HTH_GNTR"/>
    <property type="match status" value="1"/>
</dbReference>
<protein>
    <submittedName>
        <fullName evidence="5">FadR family transcriptional regulator</fullName>
    </submittedName>
    <submittedName>
        <fullName evidence="6">GntR family transcriptional regulator, transcriptional repressor for pyruvate dehydrogenase complex</fullName>
    </submittedName>
</protein>
<dbReference type="Gene3D" id="1.10.10.10">
    <property type="entry name" value="Winged helix-like DNA-binding domain superfamily/Winged helix DNA-binding domain"/>
    <property type="match status" value="1"/>
</dbReference>
<accession>A0A1H3G9G6</accession>
<dbReference type="SMART" id="SM00895">
    <property type="entry name" value="FCD"/>
    <property type="match status" value="1"/>
</dbReference>
<dbReference type="PROSITE" id="PS50949">
    <property type="entry name" value="HTH_GNTR"/>
    <property type="match status" value="1"/>
</dbReference>
<dbReference type="AlphaFoldDB" id="A0A1H3G9G6"/>
<evidence type="ECO:0000313" key="6">
    <source>
        <dbReference type="EMBL" id="SDX99697.1"/>
    </source>
</evidence>
<dbReference type="InterPro" id="IPR000524">
    <property type="entry name" value="Tscrpt_reg_HTH_GntR"/>
</dbReference>
<feature type="domain" description="HTH gntR-type" evidence="4">
    <location>
        <begin position="17"/>
        <end position="85"/>
    </location>
</feature>
<sequence>MEPSTAISTPAGNPASTAVAGNAARVIREWIEGGVYPVGSLLPSQRDLSEQLGISRTSLREALSTLQGLGLVVARPGKGMYVTEAPEAAAADAWRFADSHALTDVYQLRYALEGFVARLAALVVQPEDVQALQANLQAMQQSIERADFVQATRLDFEFHLQIATISGNHAIADVLRGSGEVMQESQRLPFYKRGARHATTEEHAAIIDALSRGHPELAQQAMATHIVQAAQRAGVHFPTGL</sequence>
<evidence type="ECO:0000313" key="7">
    <source>
        <dbReference type="Proteomes" id="UP000183417"/>
    </source>
</evidence>
<dbReference type="PANTHER" id="PTHR43537">
    <property type="entry name" value="TRANSCRIPTIONAL REGULATOR, GNTR FAMILY"/>
    <property type="match status" value="1"/>
</dbReference>
<dbReference type="CDD" id="cd07377">
    <property type="entry name" value="WHTH_GntR"/>
    <property type="match status" value="1"/>
</dbReference>